<dbReference type="AlphaFoldDB" id="A0A8T0GNX9"/>
<dbReference type="EMBL" id="CM026431">
    <property type="protein sequence ID" value="KAG0559904.1"/>
    <property type="molecule type" value="Genomic_DNA"/>
</dbReference>
<dbReference type="Gene3D" id="3.40.50.10190">
    <property type="entry name" value="BRCT domain"/>
    <property type="match status" value="1"/>
</dbReference>
<dbReference type="InterPro" id="IPR001357">
    <property type="entry name" value="BRCT_dom"/>
</dbReference>
<accession>A0A8T0GNX9</accession>
<sequence length="183" mass="20975">MDNRPNTKFSGKRKRLQCERMSIQSRADELLRQGRVIMEELEKLEESFRQYCCSFKWLKGVTVFMARPIHSTNPDSQDIATLTLSRLQLEAKLLGAEVVEEIGYTTTHVLTYRRANQVFDTKNVLRSLGGRDVQEIITLSPFWHPSGRAVKVVYHDWLEDTLAAGKVLPVEPYLAVKYEGCGL</sequence>
<comment type="caution">
    <text evidence="3">The sequence shown here is derived from an EMBL/GenBank/DDBJ whole genome shotgun (WGS) entry which is preliminary data.</text>
</comment>
<dbReference type="PROSITE" id="PS50172">
    <property type="entry name" value="BRCT"/>
    <property type="match status" value="1"/>
</dbReference>
<feature type="coiled-coil region" evidence="1">
    <location>
        <begin position="13"/>
        <end position="47"/>
    </location>
</feature>
<dbReference type="Proteomes" id="UP000822688">
    <property type="component" value="Chromosome 10"/>
</dbReference>
<proteinExistence type="predicted"/>
<evidence type="ECO:0000259" key="2">
    <source>
        <dbReference type="PROSITE" id="PS50172"/>
    </source>
</evidence>
<name>A0A8T0GNX9_CERPU</name>
<reference evidence="3" key="1">
    <citation type="submission" date="2020-06" db="EMBL/GenBank/DDBJ databases">
        <title>WGS assembly of Ceratodon purpureus strain R40.</title>
        <authorList>
            <person name="Carey S.B."/>
            <person name="Jenkins J."/>
            <person name="Shu S."/>
            <person name="Lovell J.T."/>
            <person name="Sreedasyam A."/>
            <person name="Maumus F."/>
            <person name="Tiley G.P."/>
            <person name="Fernandez-Pozo N."/>
            <person name="Barry K."/>
            <person name="Chen C."/>
            <person name="Wang M."/>
            <person name="Lipzen A."/>
            <person name="Daum C."/>
            <person name="Saski C.A."/>
            <person name="Payton A.C."/>
            <person name="Mcbreen J.C."/>
            <person name="Conrad R.E."/>
            <person name="Kollar L.M."/>
            <person name="Olsson S."/>
            <person name="Huttunen S."/>
            <person name="Landis J.B."/>
            <person name="Wickett N.J."/>
            <person name="Johnson M.G."/>
            <person name="Rensing S.A."/>
            <person name="Grimwood J."/>
            <person name="Schmutz J."/>
            <person name="Mcdaniel S.F."/>
        </authorList>
    </citation>
    <scope>NUCLEOTIDE SEQUENCE</scope>
    <source>
        <strain evidence="3">R40</strain>
    </source>
</reference>
<protein>
    <recommendedName>
        <fullName evidence="2">BRCT domain-containing protein</fullName>
    </recommendedName>
</protein>
<evidence type="ECO:0000313" key="4">
    <source>
        <dbReference type="Proteomes" id="UP000822688"/>
    </source>
</evidence>
<dbReference type="SUPFAM" id="SSF52113">
    <property type="entry name" value="BRCT domain"/>
    <property type="match status" value="1"/>
</dbReference>
<keyword evidence="1" id="KW-0175">Coiled coil</keyword>
<evidence type="ECO:0000256" key="1">
    <source>
        <dbReference type="SAM" id="Coils"/>
    </source>
</evidence>
<feature type="domain" description="BRCT" evidence="2">
    <location>
        <begin position="58"/>
        <end position="175"/>
    </location>
</feature>
<gene>
    <name evidence="3" type="ORF">KC19_10G137800</name>
</gene>
<organism evidence="3 4">
    <name type="scientific">Ceratodon purpureus</name>
    <name type="common">Fire moss</name>
    <name type="synonym">Dicranum purpureum</name>
    <dbReference type="NCBI Taxonomy" id="3225"/>
    <lineage>
        <taxon>Eukaryota</taxon>
        <taxon>Viridiplantae</taxon>
        <taxon>Streptophyta</taxon>
        <taxon>Embryophyta</taxon>
        <taxon>Bryophyta</taxon>
        <taxon>Bryophytina</taxon>
        <taxon>Bryopsida</taxon>
        <taxon>Dicranidae</taxon>
        <taxon>Pseudoditrichales</taxon>
        <taxon>Ditrichaceae</taxon>
        <taxon>Ceratodon</taxon>
    </lineage>
</organism>
<keyword evidence="4" id="KW-1185">Reference proteome</keyword>
<evidence type="ECO:0000313" key="3">
    <source>
        <dbReference type="EMBL" id="KAG0559904.1"/>
    </source>
</evidence>
<dbReference type="InterPro" id="IPR036420">
    <property type="entry name" value="BRCT_dom_sf"/>
</dbReference>